<dbReference type="OrthoDB" id="6370236at2"/>
<sequence length="82" mass="8916">MSASLLEIVDLGDGEIVLQRANDDSEPLVTIRFSEESRVYMMDNSLEVAKAMIQAGIQAAAEVAEQGEMDNEPAVEAPRVLH</sequence>
<name>A0A3L7E012_9GAMM</name>
<organism evidence="1 2">
    <name type="scientific">Seongchinamella sediminis</name>
    <dbReference type="NCBI Taxonomy" id="2283635"/>
    <lineage>
        <taxon>Bacteria</taxon>
        <taxon>Pseudomonadati</taxon>
        <taxon>Pseudomonadota</taxon>
        <taxon>Gammaproteobacteria</taxon>
        <taxon>Cellvibrionales</taxon>
        <taxon>Halieaceae</taxon>
        <taxon>Seongchinamella</taxon>
    </lineage>
</organism>
<proteinExistence type="predicted"/>
<evidence type="ECO:0000313" key="1">
    <source>
        <dbReference type="EMBL" id="RLQ23108.1"/>
    </source>
</evidence>
<dbReference type="RefSeq" id="WP_117952876.1">
    <property type="nucleotide sequence ID" value="NZ_QRAN01000003.1"/>
</dbReference>
<accession>A0A3L7E012</accession>
<reference evidence="1 2" key="1">
    <citation type="submission" date="2018-07" db="EMBL/GenBank/DDBJ databases">
        <title>Halioglobus sp. genome submission.</title>
        <authorList>
            <person name="Ye M.-Q."/>
            <person name="Du Z.-J."/>
        </authorList>
    </citation>
    <scope>NUCLEOTIDE SEQUENCE [LARGE SCALE GENOMIC DNA]</scope>
    <source>
        <strain evidence="1 2">U0301</strain>
    </source>
</reference>
<gene>
    <name evidence="1" type="ORF">DWB85_03815</name>
</gene>
<keyword evidence="2" id="KW-1185">Reference proteome</keyword>
<comment type="caution">
    <text evidence="1">The sequence shown here is derived from an EMBL/GenBank/DDBJ whole genome shotgun (WGS) entry which is preliminary data.</text>
</comment>
<dbReference type="Proteomes" id="UP000265509">
    <property type="component" value="Unassembled WGS sequence"/>
</dbReference>
<dbReference type="AlphaFoldDB" id="A0A3L7E012"/>
<protein>
    <submittedName>
        <fullName evidence="1">Uncharacterized protein</fullName>
    </submittedName>
</protein>
<evidence type="ECO:0000313" key="2">
    <source>
        <dbReference type="Proteomes" id="UP000265509"/>
    </source>
</evidence>
<dbReference type="EMBL" id="QRAN01000003">
    <property type="protein sequence ID" value="RLQ23108.1"/>
    <property type="molecule type" value="Genomic_DNA"/>
</dbReference>